<evidence type="ECO:0000313" key="3">
    <source>
        <dbReference type="EMBL" id="TYA86803.1"/>
    </source>
</evidence>
<feature type="transmembrane region" description="Helical" evidence="2">
    <location>
        <begin position="54"/>
        <end position="81"/>
    </location>
</feature>
<keyword evidence="4" id="KW-1185">Reference proteome</keyword>
<feature type="transmembrane region" description="Helical" evidence="2">
    <location>
        <begin position="361"/>
        <end position="384"/>
    </location>
</feature>
<protein>
    <submittedName>
        <fullName evidence="3">DUF4173 domain-containing protein</fullName>
    </submittedName>
</protein>
<feature type="transmembrane region" description="Helical" evidence="2">
    <location>
        <begin position="93"/>
        <end position="110"/>
    </location>
</feature>
<feature type="transmembrane region" description="Helical" evidence="2">
    <location>
        <begin position="298"/>
        <end position="319"/>
    </location>
</feature>
<evidence type="ECO:0000256" key="2">
    <source>
        <dbReference type="SAM" id="Phobius"/>
    </source>
</evidence>
<dbReference type="InterPro" id="IPR025291">
    <property type="entry name" value="DUF4153"/>
</dbReference>
<feature type="transmembrane region" description="Helical" evidence="2">
    <location>
        <begin position="268"/>
        <end position="286"/>
    </location>
</feature>
<feature type="transmembrane region" description="Helical" evidence="2">
    <location>
        <begin position="325"/>
        <end position="349"/>
    </location>
</feature>
<evidence type="ECO:0000313" key="4">
    <source>
        <dbReference type="Proteomes" id="UP000323930"/>
    </source>
</evidence>
<accession>A0A5D0ISF9</accession>
<feature type="transmembrane region" description="Helical" evidence="2">
    <location>
        <begin position="168"/>
        <end position="186"/>
    </location>
</feature>
<dbReference type="EMBL" id="VSDQ01000332">
    <property type="protein sequence ID" value="TYA86803.1"/>
    <property type="molecule type" value="Genomic_DNA"/>
</dbReference>
<proteinExistence type="predicted"/>
<reference evidence="3 4" key="1">
    <citation type="submission" date="2019-08" db="EMBL/GenBank/DDBJ databases">
        <title>Seonamhaeicola sediminis sp. nov., isolated from marine sediment.</title>
        <authorList>
            <person name="Cao W.R."/>
        </authorList>
    </citation>
    <scope>NUCLEOTIDE SEQUENCE [LARGE SCALE GENOMIC DNA]</scope>
    <source>
        <strain evidence="3 4">B011</strain>
    </source>
</reference>
<comment type="caution">
    <text evidence="3">The sequence shown here is derived from an EMBL/GenBank/DDBJ whole genome shotgun (WGS) entry which is preliminary data.</text>
</comment>
<feature type="transmembrane region" description="Helical" evidence="2">
    <location>
        <begin position="226"/>
        <end position="248"/>
    </location>
</feature>
<feature type="transmembrane region" description="Helical" evidence="2">
    <location>
        <begin position="131"/>
        <end position="152"/>
    </location>
</feature>
<dbReference type="AlphaFoldDB" id="A0A5D0ISF9"/>
<organism evidence="3 4">
    <name type="scientific">Seonamhaeicola marinus</name>
    <dbReference type="NCBI Taxonomy" id="1912246"/>
    <lineage>
        <taxon>Bacteria</taxon>
        <taxon>Pseudomonadati</taxon>
        <taxon>Bacteroidota</taxon>
        <taxon>Flavobacteriia</taxon>
        <taxon>Flavobacteriales</taxon>
        <taxon>Flavobacteriaceae</taxon>
    </lineage>
</organism>
<keyword evidence="2" id="KW-0472">Membrane</keyword>
<gene>
    <name evidence="3" type="ORF">FUA24_04555</name>
</gene>
<dbReference type="OrthoDB" id="627992at2"/>
<keyword evidence="2" id="KW-0812">Transmembrane</keyword>
<name>A0A5D0ISF9_9FLAO</name>
<feature type="transmembrane region" description="Helical" evidence="2">
    <location>
        <begin position="22"/>
        <end position="42"/>
    </location>
</feature>
<feature type="coiled-coil region" evidence="1">
    <location>
        <begin position="415"/>
        <end position="442"/>
    </location>
</feature>
<dbReference type="Proteomes" id="UP000323930">
    <property type="component" value="Unassembled WGS sequence"/>
</dbReference>
<dbReference type="RefSeq" id="WP_148540227.1">
    <property type="nucleotide sequence ID" value="NZ_VSDQ01000332.1"/>
</dbReference>
<evidence type="ECO:0000256" key="1">
    <source>
        <dbReference type="SAM" id="Coils"/>
    </source>
</evidence>
<keyword evidence="1" id="KW-0175">Coiled coil</keyword>
<keyword evidence="2" id="KW-1133">Transmembrane helix</keyword>
<sequence length="459" mass="53364">MKKVTLIIGSILFSTLFYEQSLGLNITFFCLITLAVLITYNLKAFKRKSTVAYSLLYVISAISFFFFNSNLALIANILSFLTLVGHVSELNTSIYVNWLNGFYTFVAGFFHRNFAIDKTEDRVKPKKDIDYVQWIKIIGIPLAVITIFISLYRKGNPVFNDLINKIDFGFINFQWILLSFFGYYLLYNISKPVKVDPATSLDKNTNNNLTQKHELLLTTLKKENQLGVVLIALLNLLILFFLITDFTFLLSTKDLRASVYSNQVHSGINALIASIVMAIAIILYFFRGNLNFYKENTHLKMLAYIWIVLNLILVINTAIKDCQYIYYFGFTYKRIGVLMYLLLTVIGLTTTAIKVKNIKNLWYLLRVNTITAFAILVISCTINWDAHITHYNLNFAKSIDFNYLINLSNNNVFVLKEHCENINLDEEKVRKIENKYNKYIQQLKRNNWQEFNYDNFKLQ</sequence>
<dbReference type="Pfam" id="PF13687">
    <property type="entry name" value="DUF4153"/>
    <property type="match status" value="1"/>
</dbReference>